<dbReference type="SFLD" id="SFLDS00029">
    <property type="entry name" value="Radical_SAM"/>
    <property type="match status" value="1"/>
</dbReference>
<accession>W7YJE5</accession>
<reference evidence="8 9" key="1">
    <citation type="journal article" date="2014" name="Genome Announc.">
        <title>Draft Genome Sequence of Paenibacillus pini JCM 16418T, Isolated from the Rhizosphere of Pine Tree.</title>
        <authorList>
            <person name="Yuki M."/>
            <person name="Oshima K."/>
            <person name="Suda W."/>
            <person name="Oshida Y."/>
            <person name="Kitamura K."/>
            <person name="Iida Y."/>
            <person name="Hattori M."/>
            <person name="Ohkuma M."/>
        </authorList>
    </citation>
    <scope>NUCLEOTIDE SEQUENCE [LARGE SCALE GENOMIC DNA]</scope>
    <source>
        <strain evidence="8 9">JCM 16418</strain>
    </source>
</reference>
<keyword evidence="5" id="KW-0408">Iron</keyword>
<dbReference type="Proteomes" id="UP000019364">
    <property type="component" value="Unassembled WGS sequence"/>
</dbReference>
<proteinExistence type="predicted"/>
<dbReference type="eggNOG" id="COG0535">
    <property type="taxonomic scope" value="Bacteria"/>
</dbReference>
<evidence type="ECO:0000259" key="7">
    <source>
        <dbReference type="PROSITE" id="PS51918"/>
    </source>
</evidence>
<evidence type="ECO:0000256" key="5">
    <source>
        <dbReference type="ARBA" id="ARBA00023004"/>
    </source>
</evidence>
<keyword evidence="2" id="KW-0004">4Fe-4S</keyword>
<dbReference type="InterPro" id="IPR013785">
    <property type="entry name" value="Aldolase_TIM"/>
</dbReference>
<dbReference type="Pfam" id="PF13186">
    <property type="entry name" value="SPASM"/>
    <property type="match status" value="1"/>
</dbReference>
<keyword evidence="3" id="KW-0949">S-adenosyl-L-methionine</keyword>
<evidence type="ECO:0000256" key="2">
    <source>
        <dbReference type="ARBA" id="ARBA00022485"/>
    </source>
</evidence>
<dbReference type="InterPro" id="IPR023885">
    <property type="entry name" value="4Fe4S-binding_SPASM_dom"/>
</dbReference>
<keyword evidence="4" id="KW-0479">Metal-binding</keyword>
<dbReference type="InterPro" id="IPR007197">
    <property type="entry name" value="rSAM"/>
</dbReference>
<dbReference type="PANTHER" id="PTHR43787">
    <property type="entry name" value="FEMO COFACTOR BIOSYNTHESIS PROTEIN NIFB-RELATED"/>
    <property type="match status" value="1"/>
</dbReference>
<dbReference type="CDD" id="cd01335">
    <property type="entry name" value="Radical_SAM"/>
    <property type="match status" value="1"/>
</dbReference>
<dbReference type="STRING" id="1236976.JCM16418_1796"/>
<dbReference type="GO" id="GO:0051539">
    <property type="term" value="F:4 iron, 4 sulfur cluster binding"/>
    <property type="evidence" value="ECO:0007669"/>
    <property type="project" value="UniProtKB-KW"/>
</dbReference>
<dbReference type="OrthoDB" id="9805809at2"/>
<dbReference type="SUPFAM" id="SSF102114">
    <property type="entry name" value="Radical SAM enzymes"/>
    <property type="match status" value="1"/>
</dbReference>
<evidence type="ECO:0000256" key="3">
    <source>
        <dbReference type="ARBA" id="ARBA00022691"/>
    </source>
</evidence>
<name>W7YJE5_9BACL</name>
<dbReference type="GO" id="GO:0046872">
    <property type="term" value="F:metal ion binding"/>
    <property type="evidence" value="ECO:0007669"/>
    <property type="project" value="UniProtKB-KW"/>
</dbReference>
<evidence type="ECO:0000256" key="6">
    <source>
        <dbReference type="ARBA" id="ARBA00023014"/>
    </source>
</evidence>
<dbReference type="PROSITE" id="PS51918">
    <property type="entry name" value="RADICAL_SAM"/>
    <property type="match status" value="1"/>
</dbReference>
<organism evidence="8 9">
    <name type="scientific">Paenibacillus pini JCM 16418</name>
    <dbReference type="NCBI Taxonomy" id="1236976"/>
    <lineage>
        <taxon>Bacteria</taxon>
        <taxon>Bacillati</taxon>
        <taxon>Bacillota</taxon>
        <taxon>Bacilli</taxon>
        <taxon>Bacillales</taxon>
        <taxon>Paenibacillaceae</taxon>
        <taxon>Paenibacillus</taxon>
    </lineage>
</organism>
<dbReference type="PANTHER" id="PTHR43787:SF10">
    <property type="entry name" value="COFACTOR MODIFYING PROTEIN"/>
    <property type="match status" value="1"/>
</dbReference>
<dbReference type="EMBL" id="BAVZ01000004">
    <property type="protein sequence ID" value="GAF07768.1"/>
    <property type="molecule type" value="Genomic_DNA"/>
</dbReference>
<evidence type="ECO:0000313" key="8">
    <source>
        <dbReference type="EMBL" id="GAF07768.1"/>
    </source>
</evidence>
<sequence>MKKFKKFYIELTSKCNLACTFCPPTIRGTNYIKVEEFSHILDEIKPFTDYIYFHVKGEPLLHPHIDQLLDLSHEKGFKVNITSNGTLLHKAKHKLLNKPALRQMNFSLHSFDGHEGSKDKDLYIAKVLSFVKEAVSESGLIVSLRLWNLDQDNTTNLERSRNREMLAYIEEEFNLDYKIEEKIVPGSGIKIAERVYINMDYEFKWPDLKEEEDFGPGFCHGLRNQAGILSDGTVIPCCLDGEGVINLGNVHKTSFAEIIEGERATKMVDGFSRREVVEELCRKCGYRKRFNVVPSGEESVVVTT</sequence>
<comment type="cofactor">
    <cofactor evidence="1">
        <name>[4Fe-4S] cluster</name>
        <dbReference type="ChEBI" id="CHEBI:49883"/>
    </cofactor>
</comment>
<dbReference type="Gene3D" id="3.20.20.70">
    <property type="entry name" value="Aldolase class I"/>
    <property type="match status" value="1"/>
</dbReference>
<gene>
    <name evidence="8" type="ORF">JCM16418_1796</name>
</gene>
<evidence type="ECO:0000256" key="1">
    <source>
        <dbReference type="ARBA" id="ARBA00001966"/>
    </source>
</evidence>
<dbReference type="CDD" id="cd21122">
    <property type="entry name" value="SPASM_rSAM"/>
    <property type="match status" value="1"/>
</dbReference>
<keyword evidence="9" id="KW-1185">Reference proteome</keyword>
<dbReference type="Pfam" id="PF04055">
    <property type="entry name" value="Radical_SAM"/>
    <property type="match status" value="1"/>
</dbReference>
<dbReference type="AlphaFoldDB" id="W7YJE5"/>
<evidence type="ECO:0000313" key="9">
    <source>
        <dbReference type="Proteomes" id="UP000019364"/>
    </source>
</evidence>
<comment type="caution">
    <text evidence="8">The sequence shown here is derived from an EMBL/GenBank/DDBJ whole genome shotgun (WGS) entry which is preliminary data.</text>
</comment>
<dbReference type="SFLD" id="SFLDG01067">
    <property type="entry name" value="SPASM/twitch_domain_containing"/>
    <property type="match status" value="1"/>
</dbReference>
<dbReference type="GO" id="GO:0003824">
    <property type="term" value="F:catalytic activity"/>
    <property type="evidence" value="ECO:0007669"/>
    <property type="project" value="InterPro"/>
</dbReference>
<keyword evidence="6" id="KW-0411">Iron-sulfur</keyword>
<dbReference type="InterPro" id="IPR058240">
    <property type="entry name" value="rSAM_sf"/>
</dbReference>
<protein>
    <submittedName>
        <fullName evidence="8">Molybdenum cofactor biosynthesis enzyme</fullName>
    </submittedName>
</protein>
<feature type="domain" description="Radical SAM core" evidence="7">
    <location>
        <begin position="1"/>
        <end position="202"/>
    </location>
</feature>
<dbReference type="RefSeq" id="WP_052020129.1">
    <property type="nucleotide sequence ID" value="NZ_BAVZ01000004.1"/>
</dbReference>
<evidence type="ECO:0000256" key="4">
    <source>
        <dbReference type="ARBA" id="ARBA00022723"/>
    </source>
</evidence>